<feature type="transmembrane region" description="Helical" evidence="5">
    <location>
        <begin position="65"/>
        <end position="86"/>
    </location>
</feature>
<feature type="transmembrane region" description="Helical" evidence="5">
    <location>
        <begin position="148"/>
        <end position="170"/>
    </location>
</feature>
<evidence type="ECO:0000256" key="3">
    <source>
        <dbReference type="ARBA" id="ARBA00022989"/>
    </source>
</evidence>
<feature type="transmembrane region" description="Helical" evidence="5">
    <location>
        <begin position="182"/>
        <end position="204"/>
    </location>
</feature>
<dbReference type="Proteomes" id="UP000464787">
    <property type="component" value="Chromosome"/>
</dbReference>
<evidence type="ECO:0000313" key="7">
    <source>
        <dbReference type="EMBL" id="QHI98564.1"/>
    </source>
</evidence>
<dbReference type="EMBL" id="CP047650">
    <property type="protein sequence ID" value="QHI98564.1"/>
    <property type="molecule type" value="Genomic_DNA"/>
</dbReference>
<evidence type="ECO:0000256" key="2">
    <source>
        <dbReference type="ARBA" id="ARBA00022692"/>
    </source>
</evidence>
<feature type="transmembrane region" description="Helical" evidence="5">
    <location>
        <begin position="12"/>
        <end position="34"/>
    </location>
</feature>
<evidence type="ECO:0000256" key="1">
    <source>
        <dbReference type="ARBA" id="ARBA00004141"/>
    </source>
</evidence>
<dbReference type="PANTHER" id="PTHR32322">
    <property type="entry name" value="INNER MEMBRANE TRANSPORTER"/>
    <property type="match status" value="1"/>
</dbReference>
<feature type="transmembrane region" description="Helical" evidence="5">
    <location>
        <begin position="92"/>
        <end position="114"/>
    </location>
</feature>
<dbReference type="SUPFAM" id="SSF103481">
    <property type="entry name" value="Multidrug resistance efflux transporter EmrE"/>
    <property type="match status" value="2"/>
</dbReference>
<dbReference type="InterPro" id="IPR037185">
    <property type="entry name" value="EmrE-like"/>
</dbReference>
<feature type="transmembrane region" description="Helical" evidence="5">
    <location>
        <begin position="277"/>
        <end position="300"/>
    </location>
</feature>
<gene>
    <name evidence="7" type="ORF">GT347_11500</name>
</gene>
<dbReference type="Gene3D" id="1.10.3730.20">
    <property type="match status" value="1"/>
</dbReference>
<proteinExistence type="predicted"/>
<protein>
    <submittedName>
        <fullName evidence="7">EamA family transporter</fullName>
    </submittedName>
</protein>
<feature type="transmembrane region" description="Helical" evidence="5">
    <location>
        <begin position="40"/>
        <end position="58"/>
    </location>
</feature>
<evidence type="ECO:0000256" key="4">
    <source>
        <dbReference type="ARBA" id="ARBA00023136"/>
    </source>
</evidence>
<keyword evidence="4 5" id="KW-0472">Membrane</keyword>
<dbReference type="Pfam" id="PF00892">
    <property type="entry name" value="EamA"/>
    <property type="match status" value="2"/>
</dbReference>
<name>A0A857J3Q6_9BURK</name>
<feature type="transmembrane region" description="Helical" evidence="5">
    <location>
        <begin position="216"/>
        <end position="239"/>
    </location>
</feature>
<evidence type="ECO:0000256" key="5">
    <source>
        <dbReference type="SAM" id="Phobius"/>
    </source>
</evidence>
<organism evidence="7 8">
    <name type="scientific">Xylophilus rhododendri</name>
    <dbReference type="NCBI Taxonomy" id="2697032"/>
    <lineage>
        <taxon>Bacteria</taxon>
        <taxon>Pseudomonadati</taxon>
        <taxon>Pseudomonadota</taxon>
        <taxon>Betaproteobacteria</taxon>
        <taxon>Burkholderiales</taxon>
        <taxon>Xylophilus</taxon>
    </lineage>
</organism>
<feature type="transmembrane region" description="Helical" evidence="5">
    <location>
        <begin position="121"/>
        <end position="142"/>
    </location>
</feature>
<keyword evidence="3 5" id="KW-1133">Transmembrane helix</keyword>
<feature type="domain" description="EamA" evidence="6">
    <location>
        <begin position="153"/>
        <end position="291"/>
    </location>
</feature>
<dbReference type="RefSeq" id="WP_160552081.1">
    <property type="nucleotide sequence ID" value="NZ_CP047650.1"/>
</dbReference>
<dbReference type="InterPro" id="IPR000620">
    <property type="entry name" value="EamA_dom"/>
</dbReference>
<accession>A0A857J3Q6</accession>
<dbReference type="InterPro" id="IPR050638">
    <property type="entry name" value="AA-Vitamin_Transporters"/>
</dbReference>
<keyword evidence="8" id="KW-1185">Reference proteome</keyword>
<dbReference type="KEGG" id="xyk:GT347_11500"/>
<dbReference type="AlphaFoldDB" id="A0A857J3Q6"/>
<feature type="transmembrane region" description="Helical" evidence="5">
    <location>
        <begin position="251"/>
        <end position="271"/>
    </location>
</feature>
<keyword evidence="2 5" id="KW-0812">Transmembrane</keyword>
<sequence>MTTPHTSFAPRELAAALLVVVIWGLNFVVTKVTLREFTPFQLGTFRYLFAALPLVLVLPRPPLRWRWLLAAGLAQLAQFAMVFVAIRMGMSAALASVLLQTQVFFTALLGLLLLREPLRGAARAALALAAAGLACFGIEFAGGAGGGITLASLVLILGAATMWAVSNIIVRRIQASQPRYDALPFMVWISLVPILPFAGLAWLFDPEATRWQWLHASATGWAGVAYLGWCATLAGYALWTWLLQRHPANRVAPFSLGVPVIGLATGMLVLGETITPWQWAGSACIVAALLVGMLGPRLFVRAEDSGPG</sequence>
<reference evidence="7 8" key="1">
    <citation type="submission" date="2020-01" db="EMBL/GenBank/DDBJ databases">
        <title>Genome sequencing of strain KACC 21265.</title>
        <authorList>
            <person name="Heo J."/>
            <person name="Kim S.-J."/>
            <person name="Kim J.-S."/>
            <person name="Hong S.-B."/>
            <person name="Kwon S.-W."/>
        </authorList>
    </citation>
    <scope>NUCLEOTIDE SEQUENCE [LARGE SCALE GENOMIC DNA]</scope>
    <source>
        <strain evidence="7 8">KACC 21265</strain>
    </source>
</reference>
<dbReference type="GO" id="GO:0016020">
    <property type="term" value="C:membrane"/>
    <property type="evidence" value="ECO:0007669"/>
    <property type="project" value="UniProtKB-SubCell"/>
</dbReference>
<comment type="subcellular location">
    <subcellularLocation>
        <location evidence="1">Membrane</location>
        <topology evidence="1">Multi-pass membrane protein</topology>
    </subcellularLocation>
</comment>
<feature type="domain" description="EamA" evidence="6">
    <location>
        <begin position="14"/>
        <end position="135"/>
    </location>
</feature>
<dbReference type="PANTHER" id="PTHR32322:SF9">
    <property type="entry name" value="AMINO-ACID METABOLITE EFFLUX PUMP-RELATED"/>
    <property type="match status" value="1"/>
</dbReference>
<evidence type="ECO:0000259" key="6">
    <source>
        <dbReference type="Pfam" id="PF00892"/>
    </source>
</evidence>
<evidence type="ECO:0000313" key="8">
    <source>
        <dbReference type="Proteomes" id="UP000464787"/>
    </source>
</evidence>